<dbReference type="AlphaFoldDB" id="A0A3P8IR98"/>
<gene>
    <name evidence="1" type="primary">yggR_1</name>
    <name evidence="1" type="ORF">NCTC13098_01006</name>
</gene>
<dbReference type="InterPro" id="IPR027417">
    <property type="entry name" value="P-loop_NTPase"/>
</dbReference>
<dbReference type="Gene3D" id="3.30.450.90">
    <property type="match status" value="1"/>
</dbReference>
<dbReference type="KEGG" id="rtg:NCTC13098_01006"/>
<name>A0A3P8IR98_RAOTE</name>
<proteinExistence type="predicted"/>
<evidence type="ECO:0000313" key="2">
    <source>
        <dbReference type="Proteomes" id="UP000274346"/>
    </source>
</evidence>
<dbReference type="EMBL" id="LR131271">
    <property type="protein sequence ID" value="VDR24709.1"/>
    <property type="molecule type" value="Genomic_DNA"/>
</dbReference>
<reference evidence="1 2" key="1">
    <citation type="submission" date="2018-12" db="EMBL/GenBank/DDBJ databases">
        <authorList>
            <consortium name="Pathogen Informatics"/>
        </authorList>
    </citation>
    <scope>NUCLEOTIDE SEQUENCE [LARGE SCALE GENOMIC DNA]</scope>
    <source>
        <strain evidence="1 2">NCTC13098</strain>
    </source>
</reference>
<protein>
    <submittedName>
        <fullName evidence="1">Twitching motility protein</fullName>
    </submittedName>
</protein>
<dbReference type="Proteomes" id="UP000274346">
    <property type="component" value="Chromosome"/>
</dbReference>
<evidence type="ECO:0000313" key="1">
    <source>
        <dbReference type="EMBL" id="VDR24709.1"/>
    </source>
</evidence>
<accession>A0A3P8IR98</accession>
<dbReference type="SUPFAM" id="SSF52540">
    <property type="entry name" value="P-loop containing nucleoside triphosphate hydrolases"/>
    <property type="match status" value="1"/>
</dbReference>
<organism evidence="1 2">
    <name type="scientific">Raoultella terrigena</name>
    <name type="common">Klebsiella terrigena</name>
    <dbReference type="NCBI Taxonomy" id="577"/>
    <lineage>
        <taxon>Bacteria</taxon>
        <taxon>Pseudomonadati</taxon>
        <taxon>Pseudomonadota</taxon>
        <taxon>Gammaproteobacteria</taxon>
        <taxon>Enterobacterales</taxon>
        <taxon>Enterobacteriaceae</taxon>
        <taxon>Klebsiella/Raoultella group</taxon>
        <taxon>Raoultella</taxon>
    </lineage>
</organism>
<sequence length="111" mass="12309">MELEEIVALSVKHNVSDLHLCNASAPRWRRQGRLESAPFTSPEIGKILAQWLNDEQQAQWRANGQVDFALALPGGPRLRASAFAHTRGLSLALRLLPEACPRLMSSAFPPR</sequence>